<accession>A0A177AM88</accession>
<dbReference type="Proteomes" id="UP000077154">
    <property type="component" value="Unassembled WGS sequence"/>
</dbReference>
<gene>
    <name evidence="1" type="ORF">VC83_00787</name>
</gene>
<evidence type="ECO:0000313" key="1">
    <source>
        <dbReference type="EMBL" id="OAF62612.1"/>
    </source>
</evidence>
<name>A0A177AM88_9PEZI</name>
<dbReference type="OrthoDB" id="3437758at2759"/>
<protein>
    <submittedName>
        <fullName evidence="1">Uncharacterized protein</fullName>
    </submittedName>
</protein>
<sequence length="178" mass="19576">MALVVAFCHFALYILLAALALRIYDFDIQFAILLAALALRIYDFDIQFAICSCLAGSTQAHLHPNTYMQYLVTSSLPSTPWLPHNTSNPISPLFPLSSNIPSANASPTPNNPKLFTHWTATLPSYPHLVLRHATPSSIPTRLATIRNPADRAHITSQPTLWDDLTAATWTAAQQARLG</sequence>
<dbReference type="EMBL" id="KV441387">
    <property type="protein sequence ID" value="OAF62612.1"/>
    <property type="molecule type" value="Genomic_DNA"/>
</dbReference>
<organism evidence="1">
    <name type="scientific">Pseudogymnoascus destructans</name>
    <dbReference type="NCBI Taxonomy" id="655981"/>
    <lineage>
        <taxon>Eukaryota</taxon>
        <taxon>Fungi</taxon>
        <taxon>Dikarya</taxon>
        <taxon>Ascomycota</taxon>
        <taxon>Pezizomycotina</taxon>
        <taxon>Leotiomycetes</taxon>
        <taxon>Thelebolales</taxon>
        <taxon>Thelebolaceae</taxon>
        <taxon>Pseudogymnoascus</taxon>
    </lineage>
</organism>
<dbReference type="GeneID" id="36283880"/>
<reference evidence="1" key="1">
    <citation type="submission" date="2016-03" db="EMBL/GenBank/DDBJ databases">
        <title>Updated assembly of Pseudogymnoascus destructans, the fungus causing white-nose syndrome of bats.</title>
        <authorList>
            <person name="Palmer J.M."/>
            <person name="Drees K.P."/>
            <person name="Foster J.T."/>
            <person name="Lindner D.L."/>
        </authorList>
    </citation>
    <scope>NUCLEOTIDE SEQUENCE [LARGE SCALE GENOMIC DNA]</scope>
    <source>
        <strain evidence="1">20631-21</strain>
    </source>
</reference>
<proteinExistence type="predicted"/>
<dbReference type="RefSeq" id="XP_024327884.1">
    <property type="nucleotide sequence ID" value="XM_024464474.1"/>
</dbReference>
<dbReference type="AlphaFoldDB" id="A0A177AM88"/>